<dbReference type="CDD" id="cd16964">
    <property type="entry name" value="YqgF"/>
    <property type="match status" value="1"/>
</dbReference>
<name>A0A8T1P286_CARIL</name>
<evidence type="ECO:0000313" key="6">
    <source>
        <dbReference type="EMBL" id="KAG6636805.1"/>
    </source>
</evidence>
<dbReference type="HAMAP" id="MF_00651">
    <property type="entry name" value="Nuclease_YqgF"/>
    <property type="match status" value="1"/>
</dbReference>
<evidence type="ECO:0000256" key="2">
    <source>
        <dbReference type="ARBA" id="ARBA00022517"/>
    </source>
</evidence>
<keyword evidence="4" id="KW-0378">Hydrolase</keyword>
<dbReference type="Gene3D" id="3.30.420.140">
    <property type="entry name" value="YqgF/RNase H-like domain"/>
    <property type="match status" value="1"/>
</dbReference>
<proteinExistence type="inferred from homology"/>
<keyword evidence="2" id="KW-0690">Ribosome biogenesis</keyword>
<dbReference type="Proteomes" id="UP000811609">
    <property type="component" value="Chromosome 11"/>
</dbReference>
<dbReference type="InterPro" id="IPR006641">
    <property type="entry name" value="YqgF/RNaseH-like_dom"/>
</dbReference>
<dbReference type="PANTHER" id="PTHR33317:SF1">
    <property type="entry name" value="POLYNUCLEOTIDYL TRANSFERASE, RIBONUCLEASE H-LIKE SUPERFAMILY PROTEIN"/>
    <property type="match status" value="1"/>
</dbReference>
<dbReference type="OrthoDB" id="10261669at2759"/>
<evidence type="ECO:0000313" key="7">
    <source>
        <dbReference type="EMBL" id="KAG6688642.1"/>
    </source>
</evidence>
<dbReference type="InterPro" id="IPR012337">
    <property type="entry name" value="RNaseH-like_sf"/>
</dbReference>
<evidence type="ECO:0000256" key="4">
    <source>
        <dbReference type="ARBA" id="ARBA00022801"/>
    </source>
</evidence>
<dbReference type="Proteomes" id="UP000811246">
    <property type="component" value="Chromosome 11"/>
</dbReference>
<dbReference type="GO" id="GO:0016787">
    <property type="term" value="F:hydrolase activity"/>
    <property type="evidence" value="ECO:0007669"/>
    <property type="project" value="UniProtKB-KW"/>
</dbReference>
<evidence type="ECO:0000259" key="5">
    <source>
        <dbReference type="SMART" id="SM00732"/>
    </source>
</evidence>
<evidence type="ECO:0000256" key="3">
    <source>
        <dbReference type="ARBA" id="ARBA00022722"/>
    </source>
</evidence>
<dbReference type="GO" id="GO:0000967">
    <property type="term" value="P:rRNA 5'-end processing"/>
    <property type="evidence" value="ECO:0007669"/>
    <property type="project" value="TreeGrafter"/>
</dbReference>
<keyword evidence="3" id="KW-0540">Nuclease</keyword>
<evidence type="ECO:0000256" key="1">
    <source>
        <dbReference type="ARBA" id="ARBA00022490"/>
    </source>
</evidence>
<keyword evidence="1" id="KW-0963">Cytoplasm</keyword>
<dbReference type="SMART" id="SM00732">
    <property type="entry name" value="YqgFc"/>
    <property type="match status" value="1"/>
</dbReference>
<dbReference type="SUPFAM" id="SSF53098">
    <property type="entry name" value="Ribonuclease H-like"/>
    <property type="match status" value="1"/>
</dbReference>
<dbReference type="AlphaFoldDB" id="A0A8T1P286"/>
<evidence type="ECO:0000313" key="8">
    <source>
        <dbReference type="Proteomes" id="UP000811609"/>
    </source>
</evidence>
<organism evidence="6 8">
    <name type="scientific">Carya illinoinensis</name>
    <name type="common">Pecan</name>
    <dbReference type="NCBI Taxonomy" id="32201"/>
    <lineage>
        <taxon>Eukaryota</taxon>
        <taxon>Viridiplantae</taxon>
        <taxon>Streptophyta</taxon>
        <taxon>Embryophyta</taxon>
        <taxon>Tracheophyta</taxon>
        <taxon>Spermatophyta</taxon>
        <taxon>Magnoliopsida</taxon>
        <taxon>eudicotyledons</taxon>
        <taxon>Gunneridae</taxon>
        <taxon>Pentapetalae</taxon>
        <taxon>rosids</taxon>
        <taxon>fabids</taxon>
        <taxon>Fagales</taxon>
        <taxon>Juglandaceae</taxon>
        <taxon>Carya</taxon>
    </lineage>
</organism>
<sequence length="170" mass="18990">MRYVKPLSLFHDLVKSNVETQGRLLGLDVGEKYVGLAVSDPRNKTASPLSVLIRKQSNIDLMISDFQSLISELSLVGFVVGDTSNKIQGYGNTGQVMLFIDDLCKTGKLECLKYTYWDERFSSKSVDFLLNPLDLHPVMAKTIVDKFAAVGILQGYLDYFNRQMKLEAAG</sequence>
<reference evidence="7" key="2">
    <citation type="submission" date="2021-01" db="EMBL/GenBank/DDBJ databases">
        <authorList>
            <person name="Lovell J.T."/>
            <person name="Bentley N."/>
            <person name="Bhattarai G."/>
            <person name="Jenkins J.W."/>
            <person name="Sreedasyam A."/>
            <person name="Alarcon Y."/>
            <person name="Bock C."/>
            <person name="Boston L."/>
            <person name="Carlson J."/>
            <person name="Cervantes K."/>
            <person name="Clermont K."/>
            <person name="Krom N."/>
            <person name="Kubenka K."/>
            <person name="Mamidi S."/>
            <person name="Mattison C."/>
            <person name="Monteros M."/>
            <person name="Pisani C."/>
            <person name="Plott C."/>
            <person name="Rajasekar S."/>
            <person name="Rhein H.S."/>
            <person name="Rohla C."/>
            <person name="Song M."/>
            <person name="Hilaire R.S."/>
            <person name="Shu S."/>
            <person name="Wells L."/>
            <person name="Wang X."/>
            <person name="Webber J."/>
            <person name="Heerema R.J."/>
            <person name="Klein P."/>
            <person name="Conner P."/>
            <person name="Grauke L."/>
            <person name="Grimwood J."/>
            <person name="Schmutz J."/>
            <person name="Randall J.J."/>
        </authorList>
    </citation>
    <scope>NUCLEOTIDE SEQUENCE</scope>
    <source>
        <tissue evidence="7">Leaf</tissue>
    </source>
</reference>
<dbReference type="PANTHER" id="PTHR33317">
    <property type="entry name" value="POLYNUCLEOTIDYL TRANSFERASE, RIBONUCLEASE H-LIKE SUPERFAMILY PROTEIN"/>
    <property type="match status" value="1"/>
</dbReference>
<feature type="domain" description="YqgF/RNase H-like" evidence="5">
    <location>
        <begin position="22"/>
        <end position="126"/>
    </location>
</feature>
<accession>A0A8T1P286</accession>
<keyword evidence="8" id="KW-1185">Reference proteome</keyword>
<dbReference type="GO" id="GO:0004518">
    <property type="term" value="F:nuclease activity"/>
    <property type="evidence" value="ECO:0007669"/>
    <property type="project" value="UniProtKB-KW"/>
</dbReference>
<dbReference type="EMBL" id="CM031819">
    <property type="protein sequence ID" value="KAG6636805.1"/>
    <property type="molecule type" value="Genomic_DNA"/>
</dbReference>
<protein>
    <recommendedName>
        <fullName evidence="5">YqgF/RNase H-like domain-containing protein</fullName>
    </recommendedName>
</protein>
<dbReference type="Pfam" id="PF03652">
    <property type="entry name" value="RuvX"/>
    <property type="match status" value="1"/>
</dbReference>
<comment type="caution">
    <text evidence="6">The sequence shown here is derived from an EMBL/GenBank/DDBJ whole genome shotgun (WGS) entry which is preliminary data.</text>
</comment>
<gene>
    <name evidence="6" type="ORF">CIPAW_11G135900</name>
    <name evidence="7" type="ORF">I3842_11G134400</name>
</gene>
<reference evidence="6" key="1">
    <citation type="submission" date="2020-12" db="EMBL/GenBank/DDBJ databases">
        <title>WGS assembly of Carya illinoinensis cv. Pawnee.</title>
        <authorList>
            <person name="Platts A."/>
            <person name="Shu S."/>
            <person name="Wright S."/>
            <person name="Barry K."/>
            <person name="Edger P."/>
            <person name="Pires J.C."/>
            <person name="Schmutz J."/>
        </authorList>
    </citation>
    <scope>NUCLEOTIDE SEQUENCE</scope>
    <source>
        <tissue evidence="6">Leaf</tissue>
    </source>
</reference>
<dbReference type="InterPro" id="IPR037027">
    <property type="entry name" value="YqgF/RNaseH-like_dom_sf"/>
</dbReference>
<dbReference type="EMBL" id="CM031835">
    <property type="protein sequence ID" value="KAG6688642.1"/>
    <property type="molecule type" value="Genomic_DNA"/>
</dbReference>
<dbReference type="InterPro" id="IPR005227">
    <property type="entry name" value="YqgF"/>
</dbReference>
<dbReference type="FunFam" id="3.30.420.140:FF:000008">
    <property type="entry name" value="Putative pre-16S rRNA nuclease"/>
    <property type="match status" value="1"/>
</dbReference>